<dbReference type="EMBL" id="MLAK01001133">
    <property type="protein sequence ID" value="OHS97159.1"/>
    <property type="molecule type" value="Genomic_DNA"/>
</dbReference>
<gene>
    <name evidence="9" type="ORF">TRFO_36688</name>
</gene>
<protein>
    <recommendedName>
        <fullName evidence="11">MatE family protein</fullName>
    </recommendedName>
</protein>
<keyword evidence="6 8" id="KW-1133">Transmembrane helix</keyword>
<evidence type="ECO:0000256" key="5">
    <source>
        <dbReference type="ARBA" id="ARBA00022692"/>
    </source>
</evidence>
<evidence type="ECO:0000313" key="9">
    <source>
        <dbReference type="EMBL" id="OHS97159.1"/>
    </source>
</evidence>
<evidence type="ECO:0008006" key="11">
    <source>
        <dbReference type="Google" id="ProtNLM"/>
    </source>
</evidence>
<dbReference type="PANTHER" id="PTHR43549">
    <property type="entry name" value="MULTIDRUG RESISTANCE PROTEIN YPNP-RELATED"/>
    <property type="match status" value="1"/>
</dbReference>
<dbReference type="PANTHER" id="PTHR43549:SF2">
    <property type="entry name" value="MULTIDRUG RESISTANCE PROTEIN NORM-RELATED"/>
    <property type="match status" value="1"/>
</dbReference>
<feature type="transmembrane region" description="Helical" evidence="8">
    <location>
        <begin position="166"/>
        <end position="186"/>
    </location>
</feature>
<dbReference type="GO" id="GO:0015297">
    <property type="term" value="F:antiporter activity"/>
    <property type="evidence" value="ECO:0007669"/>
    <property type="project" value="InterPro"/>
</dbReference>
<dbReference type="InterPro" id="IPR052031">
    <property type="entry name" value="Membrane_Transporter-Flippase"/>
</dbReference>
<name>A0A1J4JFU3_9EUKA</name>
<evidence type="ECO:0000256" key="7">
    <source>
        <dbReference type="ARBA" id="ARBA00023136"/>
    </source>
</evidence>
<evidence type="ECO:0000256" key="6">
    <source>
        <dbReference type="ARBA" id="ARBA00022989"/>
    </source>
</evidence>
<evidence type="ECO:0000256" key="2">
    <source>
        <dbReference type="ARBA" id="ARBA00010199"/>
    </source>
</evidence>
<keyword evidence="3" id="KW-0813">Transport</keyword>
<dbReference type="GO" id="GO:0005886">
    <property type="term" value="C:plasma membrane"/>
    <property type="evidence" value="ECO:0007669"/>
    <property type="project" value="UniProtKB-SubCell"/>
</dbReference>
<reference evidence="9" key="1">
    <citation type="submission" date="2016-10" db="EMBL/GenBank/DDBJ databases">
        <authorList>
            <person name="Benchimol M."/>
            <person name="Almeida L.G."/>
            <person name="Vasconcelos A.T."/>
            <person name="Perreira-Neves A."/>
            <person name="Rosa I.A."/>
            <person name="Tasca T."/>
            <person name="Bogo M.R."/>
            <person name="de Souza W."/>
        </authorList>
    </citation>
    <scope>NUCLEOTIDE SEQUENCE [LARGE SCALE GENOMIC DNA]</scope>
    <source>
        <strain evidence="9">K</strain>
    </source>
</reference>
<evidence type="ECO:0000256" key="8">
    <source>
        <dbReference type="SAM" id="Phobius"/>
    </source>
</evidence>
<dbReference type="GO" id="GO:0042910">
    <property type="term" value="F:xenobiotic transmembrane transporter activity"/>
    <property type="evidence" value="ECO:0007669"/>
    <property type="project" value="InterPro"/>
</dbReference>
<keyword evidence="5 8" id="KW-0812">Transmembrane</keyword>
<sequence>MSSISTYSTGSEEIFIENISSIEDKDKEIENSRFTKHSPLVTLLKMTAGPFALFLQTFLSTLNMFFIAKRFNNEPESHAVEIIGFANQFLTILNFIGNYFGISLTSHVSTLIGKGDRNEAAHLSVDIFRISLLFSFAGAFGLLFAVKPFLNFIGTPSQLIDSTAKYTNFMVLTTPFGNMFLVLIFFMQSIGNSAASGIISLIMRTIITLGLTPLFLFVFKVSTTFMN</sequence>
<evidence type="ECO:0000256" key="1">
    <source>
        <dbReference type="ARBA" id="ARBA00004651"/>
    </source>
</evidence>
<dbReference type="Pfam" id="PF01554">
    <property type="entry name" value="MatE"/>
    <property type="match status" value="1"/>
</dbReference>
<evidence type="ECO:0000256" key="4">
    <source>
        <dbReference type="ARBA" id="ARBA00022475"/>
    </source>
</evidence>
<dbReference type="InterPro" id="IPR002528">
    <property type="entry name" value="MATE_fam"/>
</dbReference>
<comment type="similarity">
    <text evidence="2">Belongs to the multi antimicrobial extrusion (MATE) (TC 2.A.66.1) family.</text>
</comment>
<evidence type="ECO:0000313" key="10">
    <source>
        <dbReference type="Proteomes" id="UP000179807"/>
    </source>
</evidence>
<dbReference type="GeneID" id="94845678"/>
<dbReference type="AlphaFoldDB" id="A0A1J4JFU3"/>
<accession>A0A1J4JFU3</accession>
<keyword evidence="4" id="KW-1003">Cell membrane</keyword>
<proteinExistence type="inferred from homology"/>
<evidence type="ECO:0000256" key="3">
    <source>
        <dbReference type="ARBA" id="ARBA00022448"/>
    </source>
</evidence>
<keyword evidence="7 8" id="KW-0472">Membrane</keyword>
<feature type="transmembrane region" description="Helical" evidence="8">
    <location>
        <begin position="198"/>
        <end position="219"/>
    </location>
</feature>
<feature type="transmembrane region" description="Helical" evidence="8">
    <location>
        <begin position="48"/>
        <end position="68"/>
    </location>
</feature>
<keyword evidence="10" id="KW-1185">Reference proteome</keyword>
<comment type="subcellular location">
    <subcellularLocation>
        <location evidence="1">Cell membrane</location>
        <topology evidence="1">Multi-pass membrane protein</topology>
    </subcellularLocation>
</comment>
<dbReference type="VEuPathDB" id="TrichDB:TRFO_36688"/>
<organism evidence="9 10">
    <name type="scientific">Tritrichomonas foetus</name>
    <dbReference type="NCBI Taxonomy" id="1144522"/>
    <lineage>
        <taxon>Eukaryota</taxon>
        <taxon>Metamonada</taxon>
        <taxon>Parabasalia</taxon>
        <taxon>Tritrichomonadida</taxon>
        <taxon>Tritrichomonadidae</taxon>
        <taxon>Tritrichomonas</taxon>
    </lineage>
</organism>
<feature type="transmembrane region" description="Helical" evidence="8">
    <location>
        <begin position="127"/>
        <end position="146"/>
    </location>
</feature>
<dbReference type="RefSeq" id="XP_068350296.1">
    <property type="nucleotide sequence ID" value="XM_068510974.1"/>
</dbReference>
<dbReference type="Proteomes" id="UP000179807">
    <property type="component" value="Unassembled WGS sequence"/>
</dbReference>
<comment type="caution">
    <text evidence="9">The sequence shown here is derived from an EMBL/GenBank/DDBJ whole genome shotgun (WGS) entry which is preliminary data.</text>
</comment>